<comment type="caution">
    <text evidence="2">The sequence shown here is derived from an EMBL/GenBank/DDBJ whole genome shotgun (WGS) entry which is preliminary data.</text>
</comment>
<reference evidence="2 3" key="1">
    <citation type="submission" date="2021-03" db="EMBL/GenBank/DDBJ databases">
        <title>Enterococcal diversity collection.</title>
        <authorList>
            <person name="Gilmore M.S."/>
            <person name="Schwartzman J."/>
            <person name="Van Tyne D."/>
            <person name="Martin M."/>
            <person name="Earl A.M."/>
            <person name="Manson A.L."/>
            <person name="Straub T."/>
            <person name="Salamzade R."/>
            <person name="Saavedra J."/>
            <person name="Lebreton F."/>
            <person name="Prichula J."/>
            <person name="Schaufler K."/>
            <person name="Gaca A."/>
            <person name="Sgardioli B."/>
            <person name="Wagenaar J."/>
            <person name="Strong T."/>
        </authorList>
    </citation>
    <scope>NUCLEOTIDE SEQUENCE [LARGE SCALE GENOMIC DNA]</scope>
    <source>
        <strain evidence="2 3">MSG2901</strain>
    </source>
</reference>
<dbReference type="Proteomes" id="UP000664832">
    <property type="component" value="Unassembled WGS sequence"/>
</dbReference>
<dbReference type="EMBL" id="JAFLWI010000016">
    <property type="protein sequence ID" value="MBO0482798.1"/>
    <property type="molecule type" value="Genomic_DNA"/>
</dbReference>
<protein>
    <submittedName>
        <fullName evidence="2">Uncharacterized protein</fullName>
    </submittedName>
</protein>
<sequence length="96" mass="10850">MLLLALLTGVGTFFNYFAIVNQTYPLPLAIFIQLLLFVFTLISLLSYKGKRSRPSYDGGWYTIWTIPFALIILSFLGNLAALIIFLLNQFGYLSGF</sequence>
<name>A0ABS3I251_9ENTE</name>
<evidence type="ECO:0000313" key="3">
    <source>
        <dbReference type="Proteomes" id="UP000664832"/>
    </source>
</evidence>
<keyword evidence="1" id="KW-0812">Transmembrane</keyword>
<organism evidence="2 3">
    <name type="scientific">Candidatus Enterococcus courvalinii</name>
    <dbReference type="NCBI Taxonomy" id="2815329"/>
    <lineage>
        <taxon>Bacteria</taxon>
        <taxon>Bacillati</taxon>
        <taxon>Bacillota</taxon>
        <taxon>Bacilli</taxon>
        <taxon>Lactobacillales</taxon>
        <taxon>Enterococcaceae</taxon>
        <taxon>Enterococcus</taxon>
    </lineage>
</organism>
<feature type="transmembrane region" description="Helical" evidence="1">
    <location>
        <begin position="24"/>
        <end position="47"/>
    </location>
</feature>
<accession>A0ABS3I251</accession>
<keyword evidence="3" id="KW-1185">Reference proteome</keyword>
<evidence type="ECO:0000256" key="1">
    <source>
        <dbReference type="SAM" id="Phobius"/>
    </source>
</evidence>
<evidence type="ECO:0000313" key="2">
    <source>
        <dbReference type="EMBL" id="MBO0482798.1"/>
    </source>
</evidence>
<proteinExistence type="predicted"/>
<keyword evidence="1" id="KW-0472">Membrane</keyword>
<gene>
    <name evidence="2" type="ORF">JZO71_10720</name>
</gene>
<feature type="transmembrane region" description="Helical" evidence="1">
    <location>
        <begin position="59"/>
        <end position="87"/>
    </location>
</feature>
<keyword evidence="1" id="KW-1133">Transmembrane helix</keyword>
<dbReference type="RefSeq" id="WP_206899483.1">
    <property type="nucleotide sequence ID" value="NZ_JAFLWI010000016.1"/>
</dbReference>